<accession>A0A5N6P5K8</accession>
<organism evidence="3 4">
    <name type="scientific">Mikania micrantha</name>
    <name type="common">bitter vine</name>
    <dbReference type="NCBI Taxonomy" id="192012"/>
    <lineage>
        <taxon>Eukaryota</taxon>
        <taxon>Viridiplantae</taxon>
        <taxon>Streptophyta</taxon>
        <taxon>Embryophyta</taxon>
        <taxon>Tracheophyta</taxon>
        <taxon>Spermatophyta</taxon>
        <taxon>Magnoliopsida</taxon>
        <taxon>eudicotyledons</taxon>
        <taxon>Gunneridae</taxon>
        <taxon>Pentapetalae</taxon>
        <taxon>asterids</taxon>
        <taxon>campanulids</taxon>
        <taxon>Asterales</taxon>
        <taxon>Asteraceae</taxon>
        <taxon>Asteroideae</taxon>
        <taxon>Heliantheae alliance</taxon>
        <taxon>Eupatorieae</taxon>
        <taxon>Mikania</taxon>
    </lineage>
</organism>
<dbReference type="PANTHER" id="PTHR46033:SF17">
    <property type="entry name" value="AMINOTRANSFERASE-LIKE PLANT MOBILE DOMAIN-CONTAINING PROTEIN"/>
    <property type="match status" value="1"/>
</dbReference>
<dbReference type="Pfam" id="PF10536">
    <property type="entry name" value="PMD"/>
    <property type="match status" value="1"/>
</dbReference>
<dbReference type="InterPro" id="IPR019557">
    <property type="entry name" value="AminoTfrase-like_pln_mobile"/>
</dbReference>
<evidence type="ECO:0000313" key="3">
    <source>
        <dbReference type="EMBL" id="KAD5960280.1"/>
    </source>
</evidence>
<feature type="domain" description="Aminotransferase-like plant mobile" evidence="2">
    <location>
        <begin position="52"/>
        <end position="194"/>
    </location>
</feature>
<feature type="compositionally biased region" description="Polar residues" evidence="1">
    <location>
        <begin position="681"/>
        <end position="691"/>
    </location>
</feature>
<dbReference type="Proteomes" id="UP000326396">
    <property type="component" value="Linkage Group LG14"/>
</dbReference>
<name>A0A5N6P5K8_9ASTR</name>
<dbReference type="OrthoDB" id="1750608at2759"/>
<reference evidence="3 4" key="1">
    <citation type="submission" date="2019-05" db="EMBL/GenBank/DDBJ databases">
        <title>Mikania micrantha, genome provides insights into the molecular mechanism of rapid growth.</title>
        <authorList>
            <person name="Liu B."/>
        </authorList>
    </citation>
    <scope>NUCLEOTIDE SEQUENCE [LARGE SCALE GENOMIC DNA]</scope>
    <source>
        <strain evidence="3">NLD-2019</strain>
        <tissue evidence="3">Leaf</tissue>
    </source>
</reference>
<evidence type="ECO:0000313" key="4">
    <source>
        <dbReference type="Proteomes" id="UP000326396"/>
    </source>
</evidence>
<evidence type="ECO:0000256" key="1">
    <source>
        <dbReference type="SAM" id="MobiDB-lite"/>
    </source>
</evidence>
<feature type="region of interest" description="Disordered" evidence="1">
    <location>
        <begin position="681"/>
        <end position="708"/>
    </location>
</feature>
<dbReference type="PANTHER" id="PTHR46033">
    <property type="entry name" value="PROTEIN MAIN-LIKE 2"/>
    <property type="match status" value="1"/>
</dbReference>
<sequence length="763" mass="87689">MKGKAGTSFDITSPWKVDPRVLRKLEGSFFHSIANMKAYKQCHVFQGFIKDCYDTTTRTFTFGSDRNIRLYFGLEDVYALSGMPVDGKPIICDDIPTEKLCMDMLGSYKLCGGKKMQISKTWLRQTFEAVPEDLTDLELTYHVRAYLLYLIGTKILPNSDNSIYFPAYWLQFLENVNAFGLNSFAWGVAAHCLLTSTISSNTSDGFLGPSWLYEMFFCERIPKINDIFLGVDLSDEPEKKDIPLHEYYCRRMAGPGRRTNKKFDLKKDLVEIRHNMTDELQYHEPEKAPRQLSIENLEEVGDQEHLQRKMARGTTQRNYCKRYAKYIKMWKNERHLEKNCIKDTSLSFALPLCPEQRSTGDEMIEEEYKYEPSSPLTFTGEREYEETEGLDDDETLSVYIEGNKRPVSDRSASIQLFMSPITHTTNPLTNGEEDDEMTEEEYEDELSSPFTFTGETVDYEETEGLDDDETLSVYIERNKRPVSDRSSSIQLFMSPIIHTTNPLTNGEEDDEMTEEEYEDELSSPFTFTGETVDYEETEGLDDDETLSVYIEGNKRPVSDRSASIQLFMSPITHTTNPLTNGEEDVDVGHNDDSFQETLYTGHNDDSFQETPNVGINVDVIVDEMTEEEYEDEPSSPFTFTGETVEYEETEGLDDDETLSVYIEGNKRPVSDRSTSKQLFMSPITHTTNPLTNGEEDANGEEEDAAKKCQKGYRIRKSVDRLNLNDKGLKKRKNEEEDDAAKKNYPQCRKGSRKRTKPDFFRPS</sequence>
<proteinExistence type="predicted"/>
<dbReference type="GO" id="GO:0010073">
    <property type="term" value="P:meristem maintenance"/>
    <property type="evidence" value="ECO:0007669"/>
    <property type="project" value="InterPro"/>
</dbReference>
<feature type="region of interest" description="Disordered" evidence="1">
    <location>
        <begin position="723"/>
        <end position="763"/>
    </location>
</feature>
<keyword evidence="4" id="KW-1185">Reference proteome</keyword>
<dbReference type="EMBL" id="SZYD01000006">
    <property type="protein sequence ID" value="KAD5960280.1"/>
    <property type="molecule type" value="Genomic_DNA"/>
</dbReference>
<comment type="caution">
    <text evidence="3">The sequence shown here is derived from an EMBL/GenBank/DDBJ whole genome shotgun (WGS) entry which is preliminary data.</text>
</comment>
<gene>
    <name evidence="3" type="ORF">E3N88_11752</name>
</gene>
<protein>
    <recommendedName>
        <fullName evidence="2">Aminotransferase-like plant mobile domain-containing protein</fullName>
    </recommendedName>
</protein>
<dbReference type="InterPro" id="IPR044824">
    <property type="entry name" value="MAIN-like"/>
</dbReference>
<feature type="compositionally biased region" description="Acidic residues" evidence="1">
    <location>
        <begin position="693"/>
        <end position="703"/>
    </location>
</feature>
<dbReference type="AlphaFoldDB" id="A0A5N6P5K8"/>
<evidence type="ECO:0000259" key="2">
    <source>
        <dbReference type="Pfam" id="PF10536"/>
    </source>
</evidence>